<proteinExistence type="predicted"/>
<evidence type="ECO:0000313" key="2">
    <source>
        <dbReference type="Proteomes" id="UP001558613"/>
    </source>
</evidence>
<organism evidence="1 2">
    <name type="scientific">Cirrhinus molitorella</name>
    <name type="common">mud carp</name>
    <dbReference type="NCBI Taxonomy" id="172907"/>
    <lineage>
        <taxon>Eukaryota</taxon>
        <taxon>Metazoa</taxon>
        <taxon>Chordata</taxon>
        <taxon>Craniata</taxon>
        <taxon>Vertebrata</taxon>
        <taxon>Euteleostomi</taxon>
        <taxon>Actinopterygii</taxon>
        <taxon>Neopterygii</taxon>
        <taxon>Teleostei</taxon>
        <taxon>Ostariophysi</taxon>
        <taxon>Cypriniformes</taxon>
        <taxon>Cyprinidae</taxon>
        <taxon>Labeoninae</taxon>
        <taxon>Labeonini</taxon>
        <taxon>Cirrhinus</taxon>
    </lineage>
</organism>
<comment type="caution">
    <text evidence="1">The sequence shown here is derived from an EMBL/GenBank/DDBJ whole genome shotgun (WGS) entry which is preliminary data.</text>
</comment>
<name>A0ABR3L9R8_9TELE</name>
<sequence>MSRVDEMKAEVGYTGYQNVPPDWRCLFPESGVNFCEGIIPLTDGGLIFISSQQQHCFDSSGREIIPRHTIST</sequence>
<reference evidence="1 2" key="1">
    <citation type="submission" date="2023-09" db="EMBL/GenBank/DDBJ databases">
        <authorList>
            <person name="Wang M."/>
        </authorList>
    </citation>
    <scope>NUCLEOTIDE SEQUENCE [LARGE SCALE GENOMIC DNA]</scope>
    <source>
        <strain evidence="1">GT-2023</strain>
        <tissue evidence="1">Liver</tissue>
    </source>
</reference>
<gene>
    <name evidence="1" type="ORF">QQF64_021757</name>
</gene>
<keyword evidence="2" id="KW-1185">Reference proteome</keyword>
<protein>
    <submittedName>
        <fullName evidence="1">Uncharacterized protein</fullName>
    </submittedName>
</protein>
<dbReference type="Proteomes" id="UP001558613">
    <property type="component" value="Unassembled WGS sequence"/>
</dbReference>
<evidence type="ECO:0000313" key="1">
    <source>
        <dbReference type="EMBL" id="KAL1248439.1"/>
    </source>
</evidence>
<dbReference type="EMBL" id="JAYMGO010000024">
    <property type="protein sequence ID" value="KAL1248439.1"/>
    <property type="molecule type" value="Genomic_DNA"/>
</dbReference>
<accession>A0ABR3L9R8</accession>